<evidence type="ECO:0000313" key="3">
    <source>
        <dbReference type="Proteomes" id="UP000029672"/>
    </source>
</evidence>
<name>A0A097EMQ7_9GAMM</name>
<keyword evidence="3" id="KW-1185">Reference proteome</keyword>
<dbReference type="HOGENOM" id="CLU_1545368_0_0_6"/>
<feature type="chain" id="PRO_5001930000" description="Lipoprotein" evidence="1">
    <location>
        <begin position="21"/>
        <end position="165"/>
    </location>
</feature>
<dbReference type="PROSITE" id="PS51257">
    <property type="entry name" value="PROKAR_LIPOPROTEIN"/>
    <property type="match status" value="1"/>
</dbReference>
<proteinExistence type="predicted"/>
<dbReference type="AlphaFoldDB" id="A0A097EMQ7"/>
<dbReference type="KEGG" id="frf:LO80_01900"/>
<reference evidence="2 3" key="1">
    <citation type="submission" date="2014-10" db="EMBL/GenBank/DDBJ databases">
        <title>Whole genome sequence of Francisella endociliophora strain FSC1006, isolated from a laboratory culture of the marine ciliate Euplotes raikovi.</title>
        <authorList>
            <person name="Granberg M."/>
            <person name="Backman S."/>
            <person name="Lundmark E."/>
            <person name="Nilsson E."/>
            <person name="Karlsson E."/>
            <person name="Thelaus J."/>
            <person name="Ohrman C."/>
            <person name="Larkeryd A."/>
            <person name="Stenberg P."/>
        </authorList>
    </citation>
    <scope>NUCLEOTIDE SEQUENCE [LARGE SCALE GENOMIC DNA]</scope>
    <source>
        <strain evidence="2 3">FSC1006</strain>
    </source>
</reference>
<protein>
    <recommendedName>
        <fullName evidence="4">Lipoprotein</fullName>
    </recommendedName>
</protein>
<dbReference type="EMBL" id="CP009574">
    <property type="protein sequence ID" value="AIT08852.1"/>
    <property type="molecule type" value="Genomic_DNA"/>
</dbReference>
<evidence type="ECO:0000313" key="2">
    <source>
        <dbReference type="EMBL" id="AIT08852.1"/>
    </source>
</evidence>
<dbReference type="Proteomes" id="UP000029672">
    <property type="component" value="Chromosome"/>
</dbReference>
<organism evidence="2 3">
    <name type="scientific">Candidatus Francisella endociliophora</name>
    <dbReference type="NCBI Taxonomy" id="653937"/>
    <lineage>
        <taxon>Bacteria</taxon>
        <taxon>Pseudomonadati</taxon>
        <taxon>Pseudomonadota</taxon>
        <taxon>Gammaproteobacteria</taxon>
        <taxon>Thiotrichales</taxon>
        <taxon>Francisellaceae</taxon>
        <taxon>Francisella</taxon>
    </lineage>
</organism>
<dbReference type="STRING" id="1547445.LO80_01900"/>
<dbReference type="OrthoDB" id="5606142at2"/>
<accession>A0A097EMQ7</accession>
<sequence>MKYLKLILASCLIFFLTSCATKLSAKSSSDDQVKVKQEVLQLLEKEYNQKFKLLNFDYKYENHINGATDCTFIYCKGKEYGTYYFKVQAVDNPIIIMNFQIEDIDSLKASIDYFKKKRLKTIYCSSFGKYWKYHKNDRKNNDLNKAIEFCNKIGQKEDYDNAWTQ</sequence>
<feature type="signal peptide" evidence="1">
    <location>
        <begin position="1"/>
        <end position="20"/>
    </location>
</feature>
<dbReference type="RefSeq" id="WP_040008062.1">
    <property type="nucleotide sequence ID" value="NZ_CP009574.1"/>
</dbReference>
<evidence type="ECO:0000256" key="1">
    <source>
        <dbReference type="SAM" id="SignalP"/>
    </source>
</evidence>
<keyword evidence="1" id="KW-0732">Signal</keyword>
<evidence type="ECO:0008006" key="4">
    <source>
        <dbReference type="Google" id="ProtNLM"/>
    </source>
</evidence>
<gene>
    <name evidence="2" type="ORF">LO80_01900</name>
</gene>